<comment type="subcellular location">
    <subcellularLocation>
        <location evidence="2">Secreted</location>
    </subcellularLocation>
</comment>
<dbReference type="OrthoDB" id="416222at2759"/>
<dbReference type="STRING" id="1036611.A0A1L9Q0J8"/>
<evidence type="ECO:0000313" key="18">
    <source>
        <dbReference type="EMBL" id="OJJ07236.1"/>
    </source>
</evidence>
<evidence type="ECO:0000256" key="2">
    <source>
        <dbReference type="ARBA" id="ARBA00004613"/>
    </source>
</evidence>
<gene>
    <name evidence="18" type="ORF">ASPVEDRAFT_33467</name>
</gene>
<dbReference type="SMART" id="SM01217">
    <property type="entry name" value="Fn3_like"/>
    <property type="match status" value="1"/>
</dbReference>
<feature type="signal peptide" evidence="16">
    <location>
        <begin position="1"/>
        <end position="20"/>
    </location>
</feature>
<dbReference type="Proteomes" id="UP000184073">
    <property type="component" value="Unassembled WGS sequence"/>
</dbReference>
<keyword evidence="8" id="KW-0136">Cellulose degradation</keyword>
<dbReference type="InterPro" id="IPR013783">
    <property type="entry name" value="Ig-like_fold"/>
</dbReference>
<dbReference type="Pfam" id="PF01915">
    <property type="entry name" value="Glyco_hydro_3_C"/>
    <property type="match status" value="1"/>
</dbReference>
<reference evidence="19" key="1">
    <citation type="journal article" date="2017" name="Genome Biol.">
        <title>Comparative genomics reveals high biological diversity and specific adaptations in the industrially and medically important fungal genus Aspergillus.</title>
        <authorList>
            <person name="de Vries R.P."/>
            <person name="Riley R."/>
            <person name="Wiebenga A."/>
            <person name="Aguilar-Osorio G."/>
            <person name="Amillis S."/>
            <person name="Uchima C.A."/>
            <person name="Anderluh G."/>
            <person name="Asadollahi M."/>
            <person name="Askin M."/>
            <person name="Barry K."/>
            <person name="Battaglia E."/>
            <person name="Bayram O."/>
            <person name="Benocci T."/>
            <person name="Braus-Stromeyer S.A."/>
            <person name="Caldana C."/>
            <person name="Canovas D."/>
            <person name="Cerqueira G.C."/>
            <person name="Chen F."/>
            <person name="Chen W."/>
            <person name="Choi C."/>
            <person name="Clum A."/>
            <person name="Dos Santos R.A."/>
            <person name="Damasio A.R."/>
            <person name="Diallinas G."/>
            <person name="Emri T."/>
            <person name="Fekete E."/>
            <person name="Flipphi M."/>
            <person name="Freyberg S."/>
            <person name="Gallo A."/>
            <person name="Gournas C."/>
            <person name="Habgood R."/>
            <person name="Hainaut M."/>
            <person name="Harispe M.L."/>
            <person name="Henrissat B."/>
            <person name="Hilden K.S."/>
            <person name="Hope R."/>
            <person name="Hossain A."/>
            <person name="Karabika E."/>
            <person name="Karaffa L."/>
            <person name="Karanyi Z."/>
            <person name="Krasevec N."/>
            <person name="Kuo A."/>
            <person name="Kusch H."/>
            <person name="LaButti K."/>
            <person name="Lagendijk E.L."/>
            <person name="Lapidus A."/>
            <person name="Levasseur A."/>
            <person name="Lindquist E."/>
            <person name="Lipzen A."/>
            <person name="Logrieco A.F."/>
            <person name="MacCabe A."/>
            <person name="Maekelae M.R."/>
            <person name="Malavazi I."/>
            <person name="Melin P."/>
            <person name="Meyer V."/>
            <person name="Mielnichuk N."/>
            <person name="Miskei M."/>
            <person name="Molnar A.P."/>
            <person name="Mule G."/>
            <person name="Ngan C.Y."/>
            <person name="Orejas M."/>
            <person name="Orosz E."/>
            <person name="Ouedraogo J.P."/>
            <person name="Overkamp K.M."/>
            <person name="Park H.-S."/>
            <person name="Perrone G."/>
            <person name="Piumi F."/>
            <person name="Punt P.J."/>
            <person name="Ram A.F."/>
            <person name="Ramon A."/>
            <person name="Rauscher S."/>
            <person name="Record E."/>
            <person name="Riano-Pachon D.M."/>
            <person name="Robert V."/>
            <person name="Roehrig J."/>
            <person name="Ruller R."/>
            <person name="Salamov A."/>
            <person name="Salih N.S."/>
            <person name="Samson R.A."/>
            <person name="Sandor E."/>
            <person name="Sanguinetti M."/>
            <person name="Schuetze T."/>
            <person name="Sepcic K."/>
            <person name="Shelest E."/>
            <person name="Sherlock G."/>
            <person name="Sophianopoulou V."/>
            <person name="Squina F.M."/>
            <person name="Sun H."/>
            <person name="Susca A."/>
            <person name="Todd R.B."/>
            <person name="Tsang A."/>
            <person name="Unkles S.E."/>
            <person name="van de Wiele N."/>
            <person name="van Rossen-Uffink D."/>
            <person name="Oliveira J.V."/>
            <person name="Vesth T.C."/>
            <person name="Visser J."/>
            <person name="Yu J.-H."/>
            <person name="Zhou M."/>
            <person name="Andersen M.R."/>
            <person name="Archer D.B."/>
            <person name="Baker S.E."/>
            <person name="Benoit I."/>
            <person name="Brakhage A.A."/>
            <person name="Braus G.H."/>
            <person name="Fischer R."/>
            <person name="Frisvad J.C."/>
            <person name="Goldman G.H."/>
            <person name="Houbraken J."/>
            <person name="Oakley B."/>
            <person name="Pocsi I."/>
            <person name="Scazzocchio C."/>
            <person name="Seiboth B."/>
            <person name="vanKuyk P.A."/>
            <person name="Wortman J."/>
            <person name="Dyer P.S."/>
            <person name="Grigoriev I.V."/>
        </authorList>
    </citation>
    <scope>NUCLEOTIDE SEQUENCE [LARGE SCALE GENOMIC DNA]</scope>
    <source>
        <strain evidence="19">CBS 583.65</strain>
    </source>
</reference>
<evidence type="ECO:0000259" key="17">
    <source>
        <dbReference type="SMART" id="SM01217"/>
    </source>
</evidence>
<keyword evidence="11 14" id="KW-0326">Glycosidase</keyword>
<protein>
    <recommendedName>
        <fullName evidence="14">beta-glucosidase</fullName>
        <ecNumber evidence="14">3.2.1.21</ecNumber>
    </recommendedName>
</protein>
<dbReference type="VEuPathDB" id="FungiDB:ASPVEDRAFT_33467"/>
<evidence type="ECO:0000256" key="3">
    <source>
        <dbReference type="ARBA" id="ARBA00004987"/>
    </source>
</evidence>
<evidence type="ECO:0000256" key="12">
    <source>
        <dbReference type="ARBA" id="ARBA00023326"/>
    </source>
</evidence>
<dbReference type="FunFam" id="3.40.50.1700:FF:000008">
    <property type="entry name" value="Beta-glucosidase"/>
    <property type="match status" value="1"/>
</dbReference>
<keyword evidence="10 14" id="KW-0119">Carbohydrate metabolism</keyword>
<keyword evidence="7 14" id="KW-0378">Hydrolase</keyword>
<evidence type="ECO:0000313" key="19">
    <source>
        <dbReference type="Proteomes" id="UP000184073"/>
    </source>
</evidence>
<keyword evidence="6 16" id="KW-0732">Signal</keyword>
<dbReference type="GO" id="GO:0008422">
    <property type="term" value="F:beta-glucosidase activity"/>
    <property type="evidence" value="ECO:0007669"/>
    <property type="project" value="UniProtKB-EC"/>
</dbReference>
<sequence length="805" mass="86794">MKFTAPILAAALQLAGAASAQSEAEIAANLERYWSYGGSDPVYPTPAEGQGLGDWKSAYEKARALVDQMTDAEKNNITYGFDSTTRCSGMSGSVPRVGFPGMCFQDAGNGVRNTELVNGYASGVHVGAAWNRDLTYQRGHYMGAEFKRKGVNVALGPLVGPVGRVAKGGRNWEGFSADPWLGGVLVGDTVRGMQENVIACVKHLIANEQETRRMPPSRLENSHNQSLSTNIDDKTMHELYLWAFQDAVKAGAGSMMCSYNRINNSYGCQNSKSMNGLLKGELGFQGFVVTDWGAQYTGIASAKSGLDVVMPSSEYWENGTLATAVRNGSLASTRLNDMATRIVATWYKYAERENPGHGIPADLTAPHDPVDARDPKSKDTIFQGAVEGHVLVKNTNNALPLNKPRILSLFGYDAIAQSSTTLTPDAGTWVAGLSNALTYPNGTAVDSGILQYMFLGSADPWAIGPGVALNGTMITGGGSGATTPAYIDAPFDAFQRQAREDNTVLTWDFVSQNPAPNAASDACIVFINEASAEGWDRPHLADPYSDTLVENVASKCKNTMVVIHNAGIRLVDRWINNDNITAVIFAHLPGQDSGGALVDIMYGKQSPSGRLPYTVAKNESDYGALLDPQMPDRDYNGWYPQSNFTEGVYIDYKAFEKEGIEPRYAFGYGLTYTDFTYSGLDIEVSSGADKAYIPPGTEIQEGGLPSLWDVVATVNCTVENTGKVAAKEVAQLYLGIPGGPAKVLRGFDKQLIEPGKTSSFTFELARRDLSTWDVEKQTWGLQSGDYIVYVGKSVLDIQLTGELTI</sequence>
<dbReference type="InterPro" id="IPR026891">
    <property type="entry name" value="Fn3-like"/>
</dbReference>
<dbReference type="Gene3D" id="3.40.50.1700">
    <property type="entry name" value="Glycoside hydrolase family 3 C-terminal domain"/>
    <property type="match status" value="1"/>
</dbReference>
<dbReference type="InterPro" id="IPR050288">
    <property type="entry name" value="Cellulose_deg_GH3"/>
</dbReference>
<evidence type="ECO:0000256" key="6">
    <source>
        <dbReference type="ARBA" id="ARBA00022729"/>
    </source>
</evidence>
<dbReference type="Pfam" id="PF00933">
    <property type="entry name" value="Glyco_hydro_3"/>
    <property type="match status" value="1"/>
</dbReference>
<evidence type="ECO:0000256" key="5">
    <source>
        <dbReference type="ARBA" id="ARBA00022525"/>
    </source>
</evidence>
<dbReference type="PROSITE" id="PS00775">
    <property type="entry name" value="GLYCOSYL_HYDROL_F3"/>
    <property type="match status" value="1"/>
</dbReference>
<dbReference type="RefSeq" id="XP_040672998.1">
    <property type="nucleotide sequence ID" value="XM_040810740.1"/>
</dbReference>
<feature type="region of interest" description="Disordered" evidence="15">
    <location>
        <begin position="357"/>
        <end position="377"/>
    </location>
</feature>
<name>A0A1L9Q0J8_ASPVE</name>
<evidence type="ECO:0000256" key="4">
    <source>
        <dbReference type="ARBA" id="ARBA00005336"/>
    </source>
</evidence>
<evidence type="ECO:0000256" key="7">
    <source>
        <dbReference type="ARBA" id="ARBA00022801"/>
    </source>
</evidence>
<dbReference type="PANTHER" id="PTHR42715:SF5">
    <property type="entry name" value="BETA-GLUCOSIDASE M-RELATED"/>
    <property type="match status" value="1"/>
</dbReference>
<comment type="similarity">
    <text evidence="4 14">Belongs to the glycosyl hydrolase 3 family.</text>
</comment>
<evidence type="ECO:0000256" key="9">
    <source>
        <dbReference type="ARBA" id="ARBA00023180"/>
    </source>
</evidence>
<feature type="compositionally biased region" description="Basic and acidic residues" evidence="15">
    <location>
        <begin position="368"/>
        <end position="377"/>
    </location>
</feature>
<dbReference type="PANTHER" id="PTHR42715">
    <property type="entry name" value="BETA-GLUCOSIDASE"/>
    <property type="match status" value="1"/>
</dbReference>
<dbReference type="Pfam" id="PF14310">
    <property type="entry name" value="Fn3-like"/>
    <property type="match status" value="1"/>
</dbReference>
<dbReference type="FunFam" id="3.20.20.300:FF:000002">
    <property type="entry name" value="Probable beta-glucosidase"/>
    <property type="match status" value="1"/>
</dbReference>
<dbReference type="InterPro" id="IPR019800">
    <property type="entry name" value="Glyco_hydro_3_AS"/>
</dbReference>
<dbReference type="InterPro" id="IPR002772">
    <property type="entry name" value="Glyco_hydro_3_C"/>
</dbReference>
<evidence type="ECO:0000256" key="15">
    <source>
        <dbReference type="SAM" id="MobiDB-lite"/>
    </source>
</evidence>
<dbReference type="PRINTS" id="PR00133">
    <property type="entry name" value="GLHYDRLASE3"/>
</dbReference>
<dbReference type="InterPro" id="IPR017853">
    <property type="entry name" value="GH"/>
</dbReference>
<keyword evidence="9" id="KW-0325">Glycoprotein</keyword>
<accession>A0A1L9Q0J8</accession>
<dbReference type="EMBL" id="KV878136">
    <property type="protein sequence ID" value="OJJ07236.1"/>
    <property type="molecule type" value="Genomic_DNA"/>
</dbReference>
<dbReference type="Gene3D" id="3.20.20.300">
    <property type="entry name" value="Glycoside hydrolase, family 3, N-terminal domain"/>
    <property type="match status" value="1"/>
</dbReference>
<evidence type="ECO:0000256" key="13">
    <source>
        <dbReference type="ARBA" id="ARBA00024983"/>
    </source>
</evidence>
<dbReference type="Gene3D" id="2.60.40.10">
    <property type="entry name" value="Immunoglobulins"/>
    <property type="match status" value="1"/>
</dbReference>
<evidence type="ECO:0000256" key="1">
    <source>
        <dbReference type="ARBA" id="ARBA00000448"/>
    </source>
</evidence>
<dbReference type="EC" id="3.2.1.21" evidence="14"/>
<feature type="domain" description="Fibronectin type III-like" evidence="17">
    <location>
        <begin position="728"/>
        <end position="794"/>
    </location>
</feature>
<organism evidence="18 19">
    <name type="scientific">Aspergillus versicolor CBS 583.65</name>
    <dbReference type="NCBI Taxonomy" id="1036611"/>
    <lineage>
        <taxon>Eukaryota</taxon>
        <taxon>Fungi</taxon>
        <taxon>Dikarya</taxon>
        <taxon>Ascomycota</taxon>
        <taxon>Pezizomycotina</taxon>
        <taxon>Eurotiomycetes</taxon>
        <taxon>Eurotiomycetidae</taxon>
        <taxon>Eurotiales</taxon>
        <taxon>Aspergillaceae</taxon>
        <taxon>Aspergillus</taxon>
        <taxon>Aspergillus subgen. Nidulantes</taxon>
    </lineage>
</organism>
<dbReference type="InterPro" id="IPR001764">
    <property type="entry name" value="Glyco_hydro_3_N"/>
</dbReference>
<evidence type="ECO:0000256" key="14">
    <source>
        <dbReference type="RuleBase" id="RU361161"/>
    </source>
</evidence>
<dbReference type="GO" id="GO:0030245">
    <property type="term" value="P:cellulose catabolic process"/>
    <property type="evidence" value="ECO:0007669"/>
    <property type="project" value="UniProtKB-UniPathway"/>
</dbReference>
<keyword evidence="19" id="KW-1185">Reference proteome</keyword>
<dbReference type="UniPathway" id="UPA00696"/>
<dbReference type="SUPFAM" id="SSF51445">
    <property type="entry name" value="(Trans)glycosidases"/>
    <property type="match status" value="1"/>
</dbReference>
<comment type="function">
    <text evidence="13">Beta-glucosidases are one of a number of cellulolytic enzymes involved in the degradation of cellulosic biomass. Catalyzes the last step releasing glucose from the inhibitory cellobiose.</text>
</comment>
<dbReference type="GO" id="GO:0005576">
    <property type="term" value="C:extracellular region"/>
    <property type="evidence" value="ECO:0007669"/>
    <property type="project" value="UniProtKB-SubCell"/>
</dbReference>
<evidence type="ECO:0000256" key="10">
    <source>
        <dbReference type="ARBA" id="ARBA00023277"/>
    </source>
</evidence>
<evidence type="ECO:0000256" key="11">
    <source>
        <dbReference type="ARBA" id="ARBA00023295"/>
    </source>
</evidence>
<evidence type="ECO:0000256" key="16">
    <source>
        <dbReference type="SAM" id="SignalP"/>
    </source>
</evidence>
<dbReference type="SUPFAM" id="SSF52279">
    <property type="entry name" value="Beta-D-glucan exohydrolase, C-terminal domain"/>
    <property type="match status" value="1"/>
</dbReference>
<keyword evidence="12 14" id="KW-0624">Polysaccharide degradation</keyword>
<feature type="chain" id="PRO_5013313184" description="beta-glucosidase" evidence="16">
    <location>
        <begin position="21"/>
        <end position="805"/>
    </location>
</feature>
<comment type="catalytic activity">
    <reaction evidence="1 14">
        <text>Hydrolysis of terminal, non-reducing beta-D-glucosyl residues with release of beta-D-glucose.</text>
        <dbReference type="EC" id="3.2.1.21"/>
    </reaction>
</comment>
<keyword evidence="5" id="KW-0964">Secreted</keyword>
<evidence type="ECO:0000256" key="8">
    <source>
        <dbReference type="ARBA" id="ARBA00023001"/>
    </source>
</evidence>
<dbReference type="FunFam" id="2.60.40.10:FF:000757">
    <property type="entry name" value="Beta-glucosidase G"/>
    <property type="match status" value="1"/>
</dbReference>
<dbReference type="GeneID" id="63726251"/>
<proteinExistence type="inferred from homology"/>
<dbReference type="AlphaFoldDB" id="A0A1L9Q0J8"/>
<comment type="pathway">
    <text evidence="3 14">Glycan metabolism; cellulose degradation.</text>
</comment>
<dbReference type="InterPro" id="IPR036881">
    <property type="entry name" value="Glyco_hydro_3_C_sf"/>
</dbReference>
<dbReference type="InterPro" id="IPR036962">
    <property type="entry name" value="Glyco_hydro_3_N_sf"/>
</dbReference>